<dbReference type="SUPFAM" id="SSF81301">
    <property type="entry name" value="Nucleotidyltransferase"/>
    <property type="match status" value="1"/>
</dbReference>
<evidence type="ECO:0000256" key="5">
    <source>
        <dbReference type="ARBA" id="ARBA00022694"/>
    </source>
</evidence>
<evidence type="ECO:0000256" key="11">
    <source>
        <dbReference type="RuleBase" id="RU003953"/>
    </source>
</evidence>
<dbReference type="GO" id="GO:0000049">
    <property type="term" value="F:tRNA binding"/>
    <property type="evidence" value="ECO:0007669"/>
    <property type="project" value="UniProtKB-KW"/>
</dbReference>
<dbReference type="AlphaFoldDB" id="A0AAU7U959"/>
<organism evidence="13">
    <name type="scientific">Deinococcus sonorensis KR-87</name>
    <dbReference type="NCBI Taxonomy" id="694439"/>
    <lineage>
        <taxon>Bacteria</taxon>
        <taxon>Thermotogati</taxon>
        <taxon>Deinococcota</taxon>
        <taxon>Deinococci</taxon>
        <taxon>Deinococcales</taxon>
        <taxon>Deinococcaceae</taxon>
        <taxon>Deinococcus</taxon>
    </lineage>
</organism>
<name>A0AAU7U959_9DEIO</name>
<dbReference type="EMBL" id="CP158299">
    <property type="protein sequence ID" value="XBV85008.1"/>
    <property type="molecule type" value="Genomic_DNA"/>
</dbReference>
<accession>A0AAU7U959</accession>
<keyword evidence="10 11" id="KW-0694">RNA-binding</keyword>
<dbReference type="InterPro" id="IPR002646">
    <property type="entry name" value="PolA_pol_head_dom"/>
</dbReference>
<evidence type="ECO:0000256" key="9">
    <source>
        <dbReference type="ARBA" id="ARBA00022842"/>
    </source>
</evidence>
<evidence type="ECO:0000313" key="13">
    <source>
        <dbReference type="EMBL" id="XBV85008.1"/>
    </source>
</evidence>
<evidence type="ECO:0000256" key="8">
    <source>
        <dbReference type="ARBA" id="ARBA00022741"/>
    </source>
</evidence>
<comment type="cofactor">
    <cofactor evidence="1">
        <name>Mg(2+)</name>
        <dbReference type="ChEBI" id="CHEBI:18420"/>
    </cofactor>
</comment>
<keyword evidence="4 11" id="KW-0808">Transferase</keyword>
<dbReference type="PANTHER" id="PTHR47788:SF1">
    <property type="entry name" value="A-ADDING TRNA NUCLEOTIDYLTRANSFERASE"/>
    <property type="match status" value="1"/>
</dbReference>
<keyword evidence="6" id="KW-0548">Nucleotidyltransferase</keyword>
<protein>
    <submittedName>
        <fullName evidence="13">CCA tRNA nucleotidyltransferase</fullName>
    </submittedName>
</protein>
<dbReference type="Gene3D" id="3.30.460.10">
    <property type="entry name" value="Beta Polymerase, domain 2"/>
    <property type="match status" value="1"/>
</dbReference>
<dbReference type="GO" id="GO:0016779">
    <property type="term" value="F:nucleotidyltransferase activity"/>
    <property type="evidence" value="ECO:0007669"/>
    <property type="project" value="UniProtKB-KW"/>
</dbReference>
<feature type="domain" description="Poly A polymerase head" evidence="12">
    <location>
        <begin position="110"/>
        <end position="210"/>
    </location>
</feature>
<proteinExistence type="inferred from homology"/>
<dbReference type="KEGG" id="dsc:ABOD76_16405"/>
<evidence type="ECO:0000256" key="3">
    <source>
        <dbReference type="ARBA" id="ARBA00022555"/>
    </source>
</evidence>
<dbReference type="InterPro" id="IPR043519">
    <property type="entry name" value="NT_sf"/>
</dbReference>
<dbReference type="Pfam" id="PF01743">
    <property type="entry name" value="PolyA_pol"/>
    <property type="match status" value="1"/>
</dbReference>
<dbReference type="RefSeq" id="WP_350243045.1">
    <property type="nucleotide sequence ID" value="NZ_CP158299.1"/>
</dbReference>
<evidence type="ECO:0000256" key="10">
    <source>
        <dbReference type="ARBA" id="ARBA00022884"/>
    </source>
</evidence>
<reference evidence="13" key="1">
    <citation type="submission" date="2024-06" db="EMBL/GenBank/DDBJ databases">
        <title>Draft Genome Sequence of Deinococcus sonorensis Type Strain KR-87, a Biofilm Producing Representative of the Genus Deinococcus.</title>
        <authorList>
            <person name="Boren L.S."/>
            <person name="Grosso R.A."/>
            <person name="Hugenberg-Cox A.N."/>
            <person name="Hill J.T.E."/>
            <person name="Albert C.M."/>
            <person name="Tuohy J.M."/>
        </authorList>
    </citation>
    <scope>NUCLEOTIDE SEQUENCE</scope>
    <source>
        <strain evidence="13">KR-87</strain>
    </source>
</reference>
<dbReference type="SUPFAM" id="SSF81891">
    <property type="entry name" value="Poly A polymerase C-terminal region-like"/>
    <property type="match status" value="1"/>
</dbReference>
<evidence type="ECO:0000256" key="1">
    <source>
        <dbReference type="ARBA" id="ARBA00001946"/>
    </source>
</evidence>
<keyword evidence="8" id="KW-0547">Nucleotide-binding</keyword>
<gene>
    <name evidence="13" type="ORF">ABOD76_16405</name>
</gene>
<keyword evidence="9" id="KW-0460">Magnesium</keyword>
<dbReference type="PANTHER" id="PTHR47788">
    <property type="entry name" value="POLYA POLYMERASE"/>
    <property type="match status" value="1"/>
</dbReference>
<dbReference type="Gene3D" id="1.10.3090.10">
    <property type="entry name" value="cca-adding enzyme, domain 2"/>
    <property type="match status" value="2"/>
</dbReference>
<evidence type="ECO:0000256" key="4">
    <source>
        <dbReference type="ARBA" id="ARBA00022679"/>
    </source>
</evidence>
<dbReference type="GO" id="GO:0046872">
    <property type="term" value="F:metal ion binding"/>
    <property type="evidence" value="ECO:0007669"/>
    <property type="project" value="UniProtKB-KW"/>
</dbReference>
<keyword evidence="3" id="KW-0820">tRNA-binding</keyword>
<evidence type="ECO:0000256" key="2">
    <source>
        <dbReference type="ARBA" id="ARBA00007265"/>
    </source>
</evidence>
<comment type="similarity">
    <text evidence="2 11">Belongs to the tRNA nucleotidyltransferase/poly(A) polymerase family.</text>
</comment>
<sequence>MTAPPTLRTLLPLQPPPHGGGWPVLSAAALPQVPPTWSPDQARAVARDAGAPGVAVVEQGTLLGVLNWADLKPPSHPVDARQLYAALPAPARGLLEQLAVLAGPRAQVALVGGAVRDLLLQAASETPDLDIVVSGVEVELLLERLGLPRLWHPAYRNATLTLPGGLVADVVSARMEQYPQPGASPLPFPGTLMQDLQRRDFSVNALALLIGPDGQPVGLRCPEGALDDLAARTLRPLHDHSFRDDASRLIRAARLAARLDLRAHPALLAQVPDALREAPHTPRLWAELRLLLDEPAPGRAAWRLQTWGAGTLLPEGAAEVLERLDARQPAPGATLAAAALYSRTPDAPALARQLGLGERALDLLARARSDRPYPPGTPEATLREVLGLAPPYPPLQGRDLLSLGLPPGPQVGEVLAHLSRLRAQHRLHSRDDEVAAVQAYLAERG</sequence>
<keyword evidence="5" id="KW-0819">tRNA processing</keyword>
<evidence type="ECO:0000256" key="7">
    <source>
        <dbReference type="ARBA" id="ARBA00022723"/>
    </source>
</evidence>
<keyword evidence="7" id="KW-0479">Metal-binding</keyword>
<dbReference type="GO" id="GO:0008033">
    <property type="term" value="P:tRNA processing"/>
    <property type="evidence" value="ECO:0007669"/>
    <property type="project" value="UniProtKB-KW"/>
</dbReference>
<dbReference type="GO" id="GO:0000166">
    <property type="term" value="F:nucleotide binding"/>
    <property type="evidence" value="ECO:0007669"/>
    <property type="project" value="UniProtKB-KW"/>
</dbReference>
<evidence type="ECO:0000256" key="6">
    <source>
        <dbReference type="ARBA" id="ARBA00022695"/>
    </source>
</evidence>
<evidence type="ECO:0000259" key="12">
    <source>
        <dbReference type="Pfam" id="PF01743"/>
    </source>
</evidence>
<dbReference type="InterPro" id="IPR052390">
    <property type="entry name" value="tRNA_nt/polyA_polymerase"/>
</dbReference>